<dbReference type="Pfam" id="PF03109">
    <property type="entry name" value="ABC1"/>
    <property type="match status" value="1"/>
</dbReference>
<dbReference type="PANTHER" id="PTHR43173:SF19">
    <property type="entry name" value="AARF DOMAIN-CONTAINING PROTEIN KINASE 1"/>
    <property type="match status" value="1"/>
</dbReference>
<dbReference type="Gene3D" id="1.10.510.10">
    <property type="entry name" value="Transferase(Phosphotransferase) domain 1"/>
    <property type="match status" value="1"/>
</dbReference>
<evidence type="ECO:0000256" key="1">
    <source>
        <dbReference type="ARBA" id="ARBA00009670"/>
    </source>
</evidence>
<protein>
    <submittedName>
        <fullName evidence="3">ABC1 family-domain-containing protein</fullName>
    </submittedName>
</protein>
<dbReference type="OrthoDB" id="427480at2759"/>
<keyword evidence="4" id="KW-1185">Reference proteome</keyword>
<comment type="caution">
    <text evidence="3">The sequence shown here is derived from an EMBL/GenBank/DDBJ whole genome shotgun (WGS) entry which is preliminary data.</text>
</comment>
<dbReference type="PANTHER" id="PTHR43173">
    <property type="entry name" value="ABC1 FAMILY PROTEIN"/>
    <property type="match status" value="1"/>
</dbReference>
<dbReference type="EMBL" id="MCGE01000006">
    <property type="protein sequence ID" value="ORZ20636.1"/>
    <property type="molecule type" value="Genomic_DNA"/>
</dbReference>
<proteinExistence type="inferred from homology"/>
<dbReference type="GO" id="GO:0005743">
    <property type="term" value="C:mitochondrial inner membrane"/>
    <property type="evidence" value="ECO:0007669"/>
    <property type="project" value="TreeGrafter"/>
</dbReference>
<dbReference type="InterPro" id="IPR051130">
    <property type="entry name" value="Mito_struct-func_regulator"/>
</dbReference>
<accession>A0A1X2ISC1</accession>
<dbReference type="Proteomes" id="UP000193560">
    <property type="component" value="Unassembled WGS sequence"/>
</dbReference>
<evidence type="ECO:0000313" key="3">
    <source>
        <dbReference type="EMBL" id="ORZ20636.1"/>
    </source>
</evidence>
<sequence length="581" mass="66981">MYRGRCLLSSSTRRWAPTVNTSSPYHLTLSSSFSFRQASTFTQRTAPGAPSRFYRKLGYTAATAAAGTLLYHNNEDFRHLMTAFERCGRAGQVGVMVAIDYKWTLSQNYGDDEQARLQARKDCHLRCARRVLDALQKLGGIYVKLGQHVSAMVYLLPVEWTSTMAVLQDRCDPTPPEDIRQLFLTDYGQPIEAIFDDFDWTPIGVASLAQVHKARLASTQQWVAVKLQHPNLDEFCKIDMQTVSAIFDCIYYFFPDFGFGWLVEEMKESLPQEMNFAHEANNARQVAHNFADNKSTALVIPHTYWAIRRIMCMEFIEGARIDDLDYMKQHNIDPRAVSSELTKVFSEMIFLHGFVHCDPHPGNVIIRPTTNSKHGHNFDLVLLDHGLYRQLTNQLRTDYAHLWTALIQADEHGIRKYAYRVGGTEGYQLFASMLTGREWAKINSADLDTTRGQDELGRMAQGALEFLVQVADILGKMPRPVLLLLKTNDLLRHVDEQLNVVPDEKITYVIMGQYCSKAVWWDTKAQLVAKLHELGWQWRWMKLLVGAWWDYHKLEYTLWFYQLASAVLDDIRTFWIKYTHH</sequence>
<dbReference type="GO" id="GO:0055088">
    <property type="term" value="P:lipid homeostasis"/>
    <property type="evidence" value="ECO:0007669"/>
    <property type="project" value="TreeGrafter"/>
</dbReference>
<feature type="domain" description="ABC1 atypical kinase-like" evidence="2">
    <location>
        <begin position="167"/>
        <end position="417"/>
    </location>
</feature>
<dbReference type="InterPro" id="IPR011009">
    <property type="entry name" value="Kinase-like_dom_sf"/>
</dbReference>
<organism evidence="3 4">
    <name type="scientific">Absidia repens</name>
    <dbReference type="NCBI Taxonomy" id="90262"/>
    <lineage>
        <taxon>Eukaryota</taxon>
        <taxon>Fungi</taxon>
        <taxon>Fungi incertae sedis</taxon>
        <taxon>Mucoromycota</taxon>
        <taxon>Mucoromycotina</taxon>
        <taxon>Mucoromycetes</taxon>
        <taxon>Mucorales</taxon>
        <taxon>Cunninghamellaceae</taxon>
        <taxon>Absidia</taxon>
    </lineage>
</organism>
<dbReference type="InterPro" id="IPR045307">
    <property type="entry name" value="ADCK1_dom"/>
</dbReference>
<dbReference type="AlphaFoldDB" id="A0A1X2ISC1"/>
<dbReference type="GO" id="GO:0007005">
    <property type="term" value="P:mitochondrion organization"/>
    <property type="evidence" value="ECO:0007669"/>
    <property type="project" value="TreeGrafter"/>
</dbReference>
<name>A0A1X2ISC1_9FUNG</name>
<gene>
    <name evidence="3" type="ORF">BCR42DRAFT_211046</name>
</gene>
<comment type="similarity">
    <text evidence="1">Belongs to the protein kinase superfamily. ADCK protein kinase family.</text>
</comment>
<dbReference type="CDD" id="cd13969">
    <property type="entry name" value="ADCK1-like"/>
    <property type="match status" value="1"/>
</dbReference>
<evidence type="ECO:0000259" key="2">
    <source>
        <dbReference type="Pfam" id="PF03109"/>
    </source>
</evidence>
<dbReference type="STRING" id="90262.A0A1X2ISC1"/>
<reference evidence="3 4" key="1">
    <citation type="submission" date="2016-07" db="EMBL/GenBank/DDBJ databases">
        <title>Pervasive Adenine N6-methylation of Active Genes in Fungi.</title>
        <authorList>
            <consortium name="DOE Joint Genome Institute"/>
            <person name="Mondo S.J."/>
            <person name="Dannebaum R.O."/>
            <person name="Kuo R.C."/>
            <person name="Labutti K."/>
            <person name="Haridas S."/>
            <person name="Kuo A."/>
            <person name="Salamov A."/>
            <person name="Ahrendt S.R."/>
            <person name="Lipzen A."/>
            <person name="Sullivan W."/>
            <person name="Andreopoulos W.B."/>
            <person name="Clum A."/>
            <person name="Lindquist E."/>
            <person name="Daum C."/>
            <person name="Ramamoorthy G.K."/>
            <person name="Gryganskyi A."/>
            <person name="Culley D."/>
            <person name="Magnuson J.K."/>
            <person name="James T.Y."/>
            <person name="O'Malley M.A."/>
            <person name="Stajich J.E."/>
            <person name="Spatafora J.W."/>
            <person name="Visel A."/>
            <person name="Grigoriev I.V."/>
        </authorList>
    </citation>
    <scope>NUCLEOTIDE SEQUENCE [LARGE SCALE GENOMIC DNA]</scope>
    <source>
        <strain evidence="3 4">NRRL 1336</strain>
    </source>
</reference>
<dbReference type="InterPro" id="IPR004147">
    <property type="entry name" value="ABC1_dom"/>
</dbReference>
<dbReference type="SUPFAM" id="SSF56112">
    <property type="entry name" value="Protein kinase-like (PK-like)"/>
    <property type="match status" value="1"/>
</dbReference>
<evidence type="ECO:0000313" key="4">
    <source>
        <dbReference type="Proteomes" id="UP000193560"/>
    </source>
</evidence>